<dbReference type="Gene3D" id="3.60.10.10">
    <property type="entry name" value="Endonuclease/exonuclease/phosphatase"/>
    <property type="match status" value="1"/>
</dbReference>
<evidence type="ECO:0008006" key="4">
    <source>
        <dbReference type="Google" id="ProtNLM"/>
    </source>
</evidence>
<dbReference type="EnsemblPlants" id="KRH04566">
    <property type="protein sequence ID" value="KRH04566"/>
    <property type="gene ID" value="GLYMA_17G170700"/>
</dbReference>
<dbReference type="PaxDb" id="3847-GLYMA17G18731.1"/>
<keyword evidence="3" id="KW-1185">Reference proteome</keyword>
<reference evidence="1" key="3">
    <citation type="submission" date="2018-07" db="EMBL/GenBank/DDBJ databases">
        <title>WGS assembly of Glycine max.</title>
        <authorList>
            <person name="Schmutz J."/>
            <person name="Cannon S."/>
            <person name="Schlueter J."/>
            <person name="Ma J."/>
            <person name="Mitros T."/>
            <person name="Nelson W."/>
            <person name="Hyten D."/>
            <person name="Song Q."/>
            <person name="Thelen J."/>
            <person name="Cheng J."/>
            <person name="Xu D."/>
            <person name="Hellsten U."/>
            <person name="May G."/>
            <person name="Yu Y."/>
            <person name="Sakurai T."/>
            <person name="Umezawa T."/>
            <person name="Bhattacharyya M."/>
            <person name="Sandhu D."/>
            <person name="Valliyodan B."/>
            <person name="Lindquist E."/>
            <person name="Peto M."/>
            <person name="Grant D."/>
            <person name="Shu S."/>
            <person name="Goodstein D."/>
            <person name="Barry K."/>
            <person name="Futrell-Griggs M."/>
            <person name="Abernathy B."/>
            <person name="Du J."/>
            <person name="Tian Z."/>
            <person name="Zhu L."/>
            <person name="Gill N."/>
            <person name="Joshi T."/>
            <person name="Libault M."/>
            <person name="Sethuraman A."/>
            <person name="Zhang X."/>
            <person name="Shinozaki K."/>
            <person name="Nguyen H."/>
            <person name="Wing R."/>
            <person name="Cregan P."/>
            <person name="Specht J."/>
            <person name="Grimwood J."/>
            <person name="Rokhsar D."/>
            <person name="Stacey G."/>
            <person name="Shoemaker R."/>
            <person name="Jackson S."/>
        </authorList>
    </citation>
    <scope>NUCLEOTIDE SEQUENCE</scope>
    <source>
        <tissue evidence="1">Callus</tissue>
    </source>
</reference>
<dbReference type="InParanoid" id="K7MM35"/>
<evidence type="ECO:0000313" key="3">
    <source>
        <dbReference type="Proteomes" id="UP000008827"/>
    </source>
</evidence>
<dbReference type="GO" id="GO:0006284">
    <property type="term" value="P:base-excision repair"/>
    <property type="evidence" value="ECO:0000318"/>
    <property type="project" value="GO_Central"/>
</dbReference>
<name>K7MM35_SOYBN</name>
<proteinExistence type="predicted"/>
<dbReference type="GO" id="GO:0008311">
    <property type="term" value="F:double-stranded DNA 3'-5' DNA exonuclease activity"/>
    <property type="evidence" value="ECO:0000318"/>
    <property type="project" value="GO_Central"/>
</dbReference>
<gene>
    <name evidence="1" type="ORF">GLYMA_17G170700</name>
</gene>
<evidence type="ECO:0000313" key="1">
    <source>
        <dbReference type="EMBL" id="KRH04566.1"/>
    </source>
</evidence>
<dbReference type="Proteomes" id="UP000008827">
    <property type="component" value="Chromosome 17"/>
</dbReference>
<dbReference type="SUPFAM" id="SSF56219">
    <property type="entry name" value="DNase I-like"/>
    <property type="match status" value="1"/>
</dbReference>
<dbReference type="Gramene" id="KRH04566">
    <property type="protein sequence ID" value="KRH04566"/>
    <property type="gene ID" value="GLYMA_17G170700"/>
</dbReference>
<dbReference type="HOGENOM" id="CLU_131209_0_0_1"/>
<dbReference type="GO" id="GO:0008081">
    <property type="term" value="F:phosphoric diester hydrolase activity"/>
    <property type="evidence" value="ECO:0000318"/>
    <property type="project" value="GO_Central"/>
</dbReference>
<dbReference type="GO" id="GO:0003906">
    <property type="term" value="F:DNA-(apurinic or apyrimidinic site) endonuclease activity"/>
    <property type="evidence" value="ECO:0000318"/>
    <property type="project" value="GO_Central"/>
</dbReference>
<protein>
    <recommendedName>
        <fullName evidence="4">Endonuclease/exonuclease/phosphatase domain-containing protein</fullName>
    </recommendedName>
</protein>
<dbReference type="AlphaFoldDB" id="K7MM35"/>
<dbReference type="GO" id="GO:0005634">
    <property type="term" value="C:nucleus"/>
    <property type="evidence" value="ECO:0000318"/>
    <property type="project" value="GO_Central"/>
</dbReference>
<evidence type="ECO:0000313" key="2">
    <source>
        <dbReference type="EnsemblPlants" id="KRH04566"/>
    </source>
</evidence>
<dbReference type="OMA" id="LENIDNW"/>
<reference evidence="1 2" key="1">
    <citation type="journal article" date="2010" name="Nature">
        <title>Genome sequence of the palaeopolyploid soybean.</title>
        <authorList>
            <person name="Schmutz J."/>
            <person name="Cannon S.B."/>
            <person name="Schlueter J."/>
            <person name="Ma J."/>
            <person name="Mitros T."/>
            <person name="Nelson W."/>
            <person name="Hyten D.L."/>
            <person name="Song Q."/>
            <person name="Thelen J.J."/>
            <person name="Cheng J."/>
            <person name="Xu D."/>
            <person name="Hellsten U."/>
            <person name="May G.D."/>
            <person name="Yu Y."/>
            <person name="Sakurai T."/>
            <person name="Umezawa T."/>
            <person name="Bhattacharyya M.K."/>
            <person name="Sandhu D."/>
            <person name="Valliyodan B."/>
            <person name="Lindquist E."/>
            <person name="Peto M."/>
            <person name="Grant D."/>
            <person name="Shu S."/>
            <person name="Goodstein D."/>
            <person name="Barry K."/>
            <person name="Futrell-Griggs M."/>
            <person name="Abernathy B."/>
            <person name="Du J."/>
            <person name="Tian Z."/>
            <person name="Zhu L."/>
            <person name="Gill N."/>
            <person name="Joshi T."/>
            <person name="Libault M."/>
            <person name="Sethuraman A."/>
            <person name="Zhang X.-C."/>
            <person name="Shinozaki K."/>
            <person name="Nguyen H.T."/>
            <person name="Wing R.A."/>
            <person name="Cregan P."/>
            <person name="Specht J."/>
            <person name="Grimwood J."/>
            <person name="Rokhsar D."/>
            <person name="Stacey G."/>
            <person name="Shoemaker R.C."/>
            <person name="Jackson S.A."/>
        </authorList>
    </citation>
    <scope>NUCLEOTIDE SEQUENCE [LARGE SCALE GENOMIC DNA]</scope>
    <source>
        <strain evidence="2">cv. Williams 82</strain>
        <tissue evidence="1">Callus</tissue>
    </source>
</reference>
<dbReference type="SMR" id="K7MM35"/>
<accession>K7MM35</accession>
<organism evidence="2">
    <name type="scientific">Glycine max</name>
    <name type="common">Soybean</name>
    <name type="synonym">Glycine hispida</name>
    <dbReference type="NCBI Taxonomy" id="3847"/>
    <lineage>
        <taxon>Eukaryota</taxon>
        <taxon>Viridiplantae</taxon>
        <taxon>Streptophyta</taxon>
        <taxon>Embryophyta</taxon>
        <taxon>Tracheophyta</taxon>
        <taxon>Spermatophyta</taxon>
        <taxon>Magnoliopsida</taxon>
        <taxon>eudicotyledons</taxon>
        <taxon>Gunneridae</taxon>
        <taxon>Pentapetalae</taxon>
        <taxon>rosids</taxon>
        <taxon>fabids</taxon>
        <taxon>Fabales</taxon>
        <taxon>Fabaceae</taxon>
        <taxon>Papilionoideae</taxon>
        <taxon>50 kb inversion clade</taxon>
        <taxon>NPAAA clade</taxon>
        <taxon>indigoferoid/millettioid clade</taxon>
        <taxon>Phaseoleae</taxon>
        <taxon>Glycine</taxon>
        <taxon>Glycine subgen. Soja</taxon>
    </lineage>
</organism>
<dbReference type="InterPro" id="IPR036691">
    <property type="entry name" value="Endo/exonu/phosph_ase_sf"/>
</dbReference>
<sequence length="93" mass="10504">MLSYNIGGVRGAIKRKFISSIIKKKIDFACIQETKLENIDNWLPTYIWGKNRVEWVSSPSNGSSGGLIPMWNKNSFHLNSHFATSNFIAVEEA</sequence>
<dbReference type="EMBL" id="CM000850">
    <property type="protein sequence ID" value="KRH04566.1"/>
    <property type="molecule type" value="Genomic_DNA"/>
</dbReference>
<reference evidence="2" key="2">
    <citation type="submission" date="2018-02" db="UniProtKB">
        <authorList>
            <consortium name="EnsemblPlants"/>
        </authorList>
    </citation>
    <scope>IDENTIFICATION</scope>
    <source>
        <strain evidence="2">Williams 82</strain>
    </source>
</reference>